<dbReference type="GO" id="GO:0015920">
    <property type="term" value="P:lipopolysaccharide transport"/>
    <property type="evidence" value="ECO:0007669"/>
    <property type="project" value="TreeGrafter"/>
</dbReference>
<keyword evidence="5 6" id="KW-0472">Membrane</keyword>
<evidence type="ECO:0000313" key="8">
    <source>
        <dbReference type="EMBL" id="SNB62002.1"/>
    </source>
</evidence>
<evidence type="ECO:0000256" key="3">
    <source>
        <dbReference type="ARBA" id="ARBA00022692"/>
    </source>
</evidence>
<reference evidence="7" key="1">
    <citation type="submission" date="2017-05" db="EMBL/GenBank/DDBJ databases">
        <authorList>
            <person name="Song R."/>
            <person name="Chenine A.L."/>
            <person name="Ruprecht R.M."/>
        </authorList>
    </citation>
    <scope>NUCLEOTIDE SEQUENCE</scope>
    <source>
        <strain evidence="7">Kingella_eburonensis</strain>
    </source>
</reference>
<dbReference type="PANTHER" id="PTHR33529:SF2">
    <property type="entry name" value="LIPOPOLYSACCHARIDE EXPORT SYSTEM PERMEASE PROTEIN LPTG"/>
    <property type="match status" value="1"/>
</dbReference>
<dbReference type="GO" id="GO:0043190">
    <property type="term" value="C:ATP-binding cassette (ABC) transporter complex"/>
    <property type="evidence" value="ECO:0007669"/>
    <property type="project" value="InterPro"/>
</dbReference>
<feature type="transmembrane region" description="Helical" evidence="6">
    <location>
        <begin position="99"/>
        <end position="121"/>
    </location>
</feature>
<evidence type="ECO:0000313" key="9">
    <source>
        <dbReference type="Proteomes" id="UP000215450"/>
    </source>
</evidence>
<evidence type="ECO:0000256" key="2">
    <source>
        <dbReference type="ARBA" id="ARBA00022475"/>
    </source>
</evidence>
<feature type="transmembrane region" description="Helical" evidence="6">
    <location>
        <begin position="302"/>
        <end position="320"/>
    </location>
</feature>
<dbReference type="GO" id="GO:0055085">
    <property type="term" value="P:transmembrane transport"/>
    <property type="evidence" value="ECO:0007669"/>
    <property type="project" value="InterPro"/>
</dbReference>
<accession>A0A238HE76</accession>
<dbReference type="NCBIfam" id="TIGR04408">
    <property type="entry name" value="LptG_lptG"/>
    <property type="match status" value="1"/>
</dbReference>
<dbReference type="EMBL" id="FXUV01000013">
    <property type="protein sequence ID" value="SMQ12035.1"/>
    <property type="molecule type" value="Genomic_DNA"/>
</dbReference>
<dbReference type="OrthoDB" id="9776227at2"/>
<evidence type="ECO:0000256" key="6">
    <source>
        <dbReference type="SAM" id="Phobius"/>
    </source>
</evidence>
<feature type="transmembrane region" description="Helical" evidence="6">
    <location>
        <begin position="272"/>
        <end position="290"/>
    </location>
</feature>
<dbReference type="Pfam" id="PF03739">
    <property type="entry name" value="LptF_LptG"/>
    <property type="match status" value="1"/>
</dbReference>
<organism evidence="7">
    <name type="scientific">Kingella negevensis</name>
    <dbReference type="NCBI Taxonomy" id="1522312"/>
    <lineage>
        <taxon>Bacteria</taxon>
        <taxon>Pseudomonadati</taxon>
        <taxon>Pseudomonadota</taxon>
        <taxon>Betaproteobacteria</taxon>
        <taxon>Neisseriales</taxon>
        <taxon>Neisseriaceae</taxon>
        <taxon>Kingella</taxon>
    </lineage>
</organism>
<keyword evidence="9" id="KW-1185">Reference proteome</keyword>
<sequence length="355" mass="39578">MKLLTRYLIVRLSVMSGYALLAILALYSFIDLLSEITHVGVGVYNGWDATKYILMQMPARAYQLMPLATLIGGLIALSQLSSNSELAVIKTSGLSTRNIIMIIVKFSAIFAVITVLLGEWISPELNRRAEMMRTSQRASGASVTYDGLWIKQPESMVSVAAMLPDHTLTGIKIWRYNQQYQLVEAVTAEKATITNGKWTLKNVQSSTFADNRVYPKAEAEREWQTNVSNNLLDILLVQPEQMSFSALTKYINYLKSNQQQTLAYDVAWWNKLVYPIATMVMALVALAFTPNSGRHSNMGLKLFGGICLGLLFFFSGRLFGFTAQLYGVPAFIAAILPTATFALWAGYLIHKQEAR</sequence>
<gene>
    <name evidence="7" type="primary">lptG</name>
    <name evidence="8" type="ORF">KEBURONENSIS_00952</name>
    <name evidence="7" type="ORF">KEBURONENSIS_01044</name>
</gene>
<dbReference type="EMBL" id="FXUV02000015">
    <property type="protein sequence ID" value="SNB62002.1"/>
    <property type="molecule type" value="Genomic_DNA"/>
</dbReference>
<evidence type="ECO:0000256" key="1">
    <source>
        <dbReference type="ARBA" id="ARBA00004651"/>
    </source>
</evidence>
<comment type="subcellular location">
    <subcellularLocation>
        <location evidence="1">Cell membrane</location>
        <topology evidence="1">Multi-pass membrane protein</topology>
    </subcellularLocation>
</comment>
<protein>
    <submittedName>
        <fullName evidence="7">Lipopolysaccharide export system permease protein LptG</fullName>
    </submittedName>
</protein>
<name>A0A238HE76_9NEIS</name>
<keyword evidence="3 6" id="KW-0812">Transmembrane</keyword>
<dbReference type="PANTHER" id="PTHR33529">
    <property type="entry name" value="SLR0882 PROTEIN-RELATED"/>
    <property type="match status" value="1"/>
</dbReference>
<dbReference type="InterPro" id="IPR030923">
    <property type="entry name" value="LptG"/>
</dbReference>
<dbReference type="Proteomes" id="UP000215450">
    <property type="component" value="Unassembled WGS sequence"/>
</dbReference>
<proteinExistence type="predicted"/>
<keyword evidence="2" id="KW-1003">Cell membrane</keyword>
<dbReference type="RefSeq" id="WP_095062184.1">
    <property type="nucleotide sequence ID" value="NZ_FXUV02000015.1"/>
</dbReference>
<evidence type="ECO:0000256" key="5">
    <source>
        <dbReference type="ARBA" id="ARBA00023136"/>
    </source>
</evidence>
<dbReference type="InterPro" id="IPR005495">
    <property type="entry name" value="LptG/LptF_permease"/>
</dbReference>
<evidence type="ECO:0000256" key="4">
    <source>
        <dbReference type="ARBA" id="ARBA00022989"/>
    </source>
</evidence>
<keyword evidence="4 6" id="KW-1133">Transmembrane helix</keyword>
<reference evidence="8 9" key="2">
    <citation type="submission" date="2017-06" db="EMBL/GenBank/DDBJ databases">
        <authorList>
            <person name="Kim H.J."/>
            <person name="Triplett B.A."/>
        </authorList>
    </citation>
    <scope>NUCLEOTIDE SEQUENCE [LARGE SCALE GENOMIC DNA]</scope>
    <source>
        <strain evidence="8">Kingella_eburonensis</strain>
    </source>
</reference>
<evidence type="ECO:0000313" key="7">
    <source>
        <dbReference type="EMBL" id="SMQ12035.1"/>
    </source>
</evidence>
<feature type="transmembrane region" description="Helical" evidence="6">
    <location>
        <begin position="12"/>
        <end position="30"/>
    </location>
</feature>
<dbReference type="STRING" id="1522312.GCA_900177895_00354"/>
<dbReference type="AlphaFoldDB" id="A0A238HE76"/>
<feature type="transmembrane region" description="Helical" evidence="6">
    <location>
        <begin position="326"/>
        <end position="349"/>
    </location>
</feature>